<feature type="transmembrane region" description="Helical" evidence="1">
    <location>
        <begin position="87"/>
        <end position="116"/>
    </location>
</feature>
<evidence type="ECO:0000313" key="3">
    <source>
        <dbReference type="Proteomes" id="UP000281118"/>
    </source>
</evidence>
<keyword evidence="1" id="KW-0812">Transmembrane</keyword>
<reference evidence="2 3" key="1">
    <citation type="submission" date="2018-12" db="EMBL/GenBank/DDBJ databases">
        <title>The genome sequences of Variovorax guangxiensis DSM 27352.</title>
        <authorList>
            <person name="Gao J."/>
            <person name="Sun J."/>
        </authorList>
    </citation>
    <scope>NUCLEOTIDE SEQUENCE [LARGE SCALE GENOMIC DNA]</scope>
    <source>
        <strain evidence="2 3">DSM 27352</strain>
    </source>
</reference>
<keyword evidence="1" id="KW-1133">Transmembrane helix</keyword>
<evidence type="ECO:0000313" key="2">
    <source>
        <dbReference type="EMBL" id="RUR67570.1"/>
    </source>
</evidence>
<dbReference type="RefSeq" id="WP_126021743.1">
    <property type="nucleotide sequence ID" value="NZ_RXFT01000004.1"/>
</dbReference>
<dbReference type="AlphaFoldDB" id="A0A433MJA3"/>
<name>A0A433MJA3_9BURK</name>
<sequence>MNPQWNTPPNGDFARYVERLSAQAALPKRTAAAPGEHGLDIGMTPTSGPQAQGPVTAAMQRAELPNGEVPRKQPGSFDPALLKVLGIFGAVVFLVLWAAGVPFGVLIVLAALAAWFGRKLKGLKLTPGVAKWQQVLEEAARKQREQQQKQGNN</sequence>
<dbReference type="OrthoDB" id="8853550at2"/>
<keyword evidence="1" id="KW-0472">Membrane</keyword>
<comment type="caution">
    <text evidence="2">The sequence shown here is derived from an EMBL/GenBank/DDBJ whole genome shotgun (WGS) entry which is preliminary data.</text>
</comment>
<proteinExistence type="predicted"/>
<evidence type="ECO:0000256" key="1">
    <source>
        <dbReference type="SAM" id="Phobius"/>
    </source>
</evidence>
<accession>A0A433MJA3</accession>
<dbReference type="Proteomes" id="UP000281118">
    <property type="component" value="Unassembled WGS sequence"/>
</dbReference>
<protein>
    <submittedName>
        <fullName evidence="2">Uncharacterized protein</fullName>
    </submittedName>
</protein>
<organism evidence="2 3">
    <name type="scientific">Variovorax guangxiensis</name>
    <dbReference type="NCBI Taxonomy" id="1775474"/>
    <lineage>
        <taxon>Bacteria</taxon>
        <taxon>Pseudomonadati</taxon>
        <taxon>Pseudomonadota</taxon>
        <taxon>Betaproteobacteria</taxon>
        <taxon>Burkholderiales</taxon>
        <taxon>Comamonadaceae</taxon>
        <taxon>Variovorax</taxon>
    </lineage>
</organism>
<gene>
    <name evidence="2" type="ORF">EJP67_10945</name>
</gene>
<dbReference type="EMBL" id="RXFT01000004">
    <property type="protein sequence ID" value="RUR67570.1"/>
    <property type="molecule type" value="Genomic_DNA"/>
</dbReference>